<dbReference type="InterPro" id="IPR029026">
    <property type="entry name" value="tRNA_m1G_MTases_N"/>
</dbReference>
<name>A0A6J7U1D3_9ZZZZ</name>
<evidence type="ECO:0000256" key="2">
    <source>
        <dbReference type="ARBA" id="ARBA00012328"/>
    </source>
</evidence>
<dbReference type="Pfam" id="PF04452">
    <property type="entry name" value="Methyltrans_RNA"/>
    <property type="match status" value="1"/>
</dbReference>
<gene>
    <name evidence="6" type="ORF">UFOPK4358_00179</name>
</gene>
<dbReference type="EC" id="2.1.1.193" evidence="2"/>
<dbReference type="NCBIfam" id="TIGR00046">
    <property type="entry name" value="RsmE family RNA methyltransferase"/>
    <property type="match status" value="1"/>
</dbReference>
<evidence type="ECO:0000313" key="6">
    <source>
        <dbReference type="EMBL" id="CAB5059505.1"/>
    </source>
</evidence>
<reference evidence="6" key="1">
    <citation type="submission" date="2020-05" db="EMBL/GenBank/DDBJ databases">
        <authorList>
            <person name="Chiriac C."/>
            <person name="Salcher M."/>
            <person name="Ghai R."/>
            <person name="Kavagutti S V."/>
        </authorList>
    </citation>
    <scope>NUCLEOTIDE SEQUENCE</scope>
</reference>
<feature type="domain" description="Ribosomal RNA small subunit methyltransferase E methyltransferase" evidence="5">
    <location>
        <begin position="10"/>
        <end position="57"/>
    </location>
</feature>
<evidence type="ECO:0000256" key="3">
    <source>
        <dbReference type="ARBA" id="ARBA00025699"/>
    </source>
</evidence>
<organism evidence="6">
    <name type="scientific">freshwater metagenome</name>
    <dbReference type="NCBI Taxonomy" id="449393"/>
    <lineage>
        <taxon>unclassified sequences</taxon>
        <taxon>metagenomes</taxon>
        <taxon>ecological metagenomes</taxon>
    </lineage>
</organism>
<comment type="catalytic activity">
    <reaction evidence="4">
        <text>uridine(1498) in 16S rRNA + S-adenosyl-L-methionine = N(3)-methyluridine(1498) in 16S rRNA + S-adenosyl-L-homocysteine + H(+)</text>
        <dbReference type="Rhea" id="RHEA:42920"/>
        <dbReference type="Rhea" id="RHEA-COMP:10283"/>
        <dbReference type="Rhea" id="RHEA-COMP:10284"/>
        <dbReference type="ChEBI" id="CHEBI:15378"/>
        <dbReference type="ChEBI" id="CHEBI:57856"/>
        <dbReference type="ChEBI" id="CHEBI:59789"/>
        <dbReference type="ChEBI" id="CHEBI:65315"/>
        <dbReference type="ChEBI" id="CHEBI:74502"/>
        <dbReference type="EC" id="2.1.1.193"/>
    </reaction>
</comment>
<evidence type="ECO:0000256" key="1">
    <source>
        <dbReference type="ARBA" id="ARBA00005528"/>
    </source>
</evidence>
<dbReference type="InterPro" id="IPR046886">
    <property type="entry name" value="RsmE_MTase_dom"/>
</dbReference>
<dbReference type="Gene3D" id="3.40.1280.10">
    <property type="match status" value="1"/>
</dbReference>
<sequence length="63" mass="6708">MNIPKDVAIIYLVIGPEGGITEEELQMFNGGTSNIIKLGEPVLRSAHAGFAALAAVQTKLGRW</sequence>
<dbReference type="InterPro" id="IPR006700">
    <property type="entry name" value="RsmE"/>
</dbReference>
<dbReference type="EMBL" id="CAFBQQ010000011">
    <property type="protein sequence ID" value="CAB5059505.1"/>
    <property type="molecule type" value="Genomic_DNA"/>
</dbReference>
<protein>
    <recommendedName>
        <fullName evidence="2">16S rRNA (uracil(1498)-N(3))-methyltransferase</fullName>
        <ecNumber evidence="2">2.1.1.193</ecNumber>
    </recommendedName>
</protein>
<comment type="function">
    <text evidence="3">Specifically methylates the N3 position of the uracil ring of uridine 1498 (m3U1498) in 16S rRNA. Acts on the fully assembled 30S ribosomal subunit.</text>
</comment>
<dbReference type="AlphaFoldDB" id="A0A6J7U1D3"/>
<dbReference type="SUPFAM" id="SSF75217">
    <property type="entry name" value="alpha/beta knot"/>
    <property type="match status" value="1"/>
</dbReference>
<dbReference type="GO" id="GO:0006364">
    <property type="term" value="P:rRNA processing"/>
    <property type="evidence" value="ECO:0007669"/>
    <property type="project" value="InterPro"/>
</dbReference>
<evidence type="ECO:0000259" key="5">
    <source>
        <dbReference type="Pfam" id="PF04452"/>
    </source>
</evidence>
<comment type="similarity">
    <text evidence="1">Belongs to the RNA methyltransferase RsmE family.</text>
</comment>
<dbReference type="InterPro" id="IPR029028">
    <property type="entry name" value="Alpha/beta_knot_MTases"/>
</dbReference>
<accession>A0A6J7U1D3</accession>
<dbReference type="GO" id="GO:0008168">
    <property type="term" value="F:methyltransferase activity"/>
    <property type="evidence" value="ECO:0007669"/>
    <property type="project" value="InterPro"/>
</dbReference>
<proteinExistence type="inferred from homology"/>
<evidence type="ECO:0000256" key="4">
    <source>
        <dbReference type="ARBA" id="ARBA00047944"/>
    </source>
</evidence>